<reference evidence="3" key="1">
    <citation type="journal article" date="2017" name="Genome Biol.">
        <title>Comparative genomics reveals high biological diversity and specific adaptations in the industrially and medically important fungal genus Aspergillus.</title>
        <authorList>
            <person name="de Vries R.P."/>
            <person name="Riley R."/>
            <person name="Wiebenga A."/>
            <person name="Aguilar-Osorio G."/>
            <person name="Amillis S."/>
            <person name="Uchima C.A."/>
            <person name="Anderluh G."/>
            <person name="Asadollahi M."/>
            <person name="Askin M."/>
            <person name="Barry K."/>
            <person name="Battaglia E."/>
            <person name="Bayram O."/>
            <person name="Benocci T."/>
            <person name="Braus-Stromeyer S.A."/>
            <person name="Caldana C."/>
            <person name="Canovas D."/>
            <person name="Cerqueira G.C."/>
            <person name="Chen F."/>
            <person name="Chen W."/>
            <person name="Choi C."/>
            <person name="Clum A."/>
            <person name="Dos Santos R.A."/>
            <person name="Damasio A.R."/>
            <person name="Diallinas G."/>
            <person name="Emri T."/>
            <person name="Fekete E."/>
            <person name="Flipphi M."/>
            <person name="Freyberg S."/>
            <person name="Gallo A."/>
            <person name="Gournas C."/>
            <person name="Habgood R."/>
            <person name="Hainaut M."/>
            <person name="Harispe M.L."/>
            <person name="Henrissat B."/>
            <person name="Hilden K.S."/>
            <person name="Hope R."/>
            <person name="Hossain A."/>
            <person name="Karabika E."/>
            <person name="Karaffa L."/>
            <person name="Karanyi Z."/>
            <person name="Krasevec N."/>
            <person name="Kuo A."/>
            <person name="Kusch H."/>
            <person name="LaButti K."/>
            <person name="Lagendijk E.L."/>
            <person name="Lapidus A."/>
            <person name="Levasseur A."/>
            <person name="Lindquist E."/>
            <person name="Lipzen A."/>
            <person name="Logrieco A.F."/>
            <person name="MacCabe A."/>
            <person name="Maekelae M.R."/>
            <person name="Malavazi I."/>
            <person name="Melin P."/>
            <person name="Meyer V."/>
            <person name="Mielnichuk N."/>
            <person name="Miskei M."/>
            <person name="Molnar A.P."/>
            <person name="Mule G."/>
            <person name="Ngan C.Y."/>
            <person name="Orejas M."/>
            <person name="Orosz E."/>
            <person name="Ouedraogo J.P."/>
            <person name="Overkamp K.M."/>
            <person name="Park H.-S."/>
            <person name="Perrone G."/>
            <person name="Piumi F."/>
            <person name="Punt P.J."/>
            <person name="Ram A.F."/>
            <person name="Ramon A."/>
            <person name="Rauscher S."/>
            <person name="Record E."/>
            <person name="Riano-Pachon D.M."/>
            <person name="Robert V."/>
            <person name="Roehrig J."/>
            <person name="Ruller R."/>
            <person name="Salamov A."/>
            <person name="Salih N.S."/>
            <person name="Samson R.A."/>
            <person name="Sandor E."/>
            <person name="Sanguinetti M."/>
            <person name="Schuetze T."/>
            <person name="Sepcic K."/>
            <person name="Shelest E."/>
            <person name="Sherlock G."/>
            <person name="Sophianopoulou V."/>
            <person name="Squina F.M."/>
            <person name="Sun H."/>
            <person name="Susca A."/>
            <person name="Todd R.B."/>
            <person name="Tsang A."/>
            <person name="Unkles S.E."/>
            <person name="van de Wiele N."/>
            <person name="van Rossen-Uffink D."/>
            <person name="Oliveira J.V."/>
            <person name="Vesth T.C."/>
            <person name="Visser J."/>
            <person name="Yu J.-H."/>
            <person name="Zhou M."/>
            <person name="Andersen M.R."/>
            <person name="Archer D.B."/>
            <person name="Baker S.E."/>
            <person name="Benoit I."/>
            <person name="Brakhage A.A."/>
            <person name="Braus G.H."/>
            <person name="Fischer R."/>
            <person name="Frisvad J.C."/>
            <person name="Goldman G.H."/>
            <person name="Houbraken J."/>
            <person name="Oakley B."/>
            <person name="Pocsi I."/>
            <person name="Scazzocchio C."/>
            <person name="Seiboth B."/>
            <person name="vanKuyk P.A."/>
            <person name="Wortman J."/>
            <person name="Dyer P.S."/>
            <person name="Grigoriev I.V."/>
        </authorList>
    </citation>
    <scope>NUCLEOTIDE SEQUENCE [LARGE SCALE GENOMIC DNA]</scope>
    <source>
        <strain evidence="3">DTO 134E9</strain>
    </source>
</reference>
<sequence length="460" mass="53430">MTSIMVIMVITLGRRWLPTTINYHNNHQRHSLKTMPFIMPRGYKKVFSFCKEKIQSSCKKEGKSPSNSSSTSFHSSSSYQSRPPLLRLPADLIEGITYFLSPASQVSLALTCKLLLQTINADNKLQKSKKLQDSNTFYHTKTLDPWSLFCTHRWALLLLLEDDKWRCCADCSSLHPHKEFPSAELDKPAHERKCGLGMSAGYIDLCPCYRLTSRKLWKLFTQLKTGVNRPMLGWTTDGVRFSHTCQHSQEWWSIDMTVTLGLSIDKSEVYVNTNYSMPAIIMHSPKLRATVPFSCCRRANVLQRLVDMTRIDYDINFGLRRASLANIQRRQCELCPSCRVPVKVDHKDHGRIYFRTSRAFSKGMFRYNNQFCPHSSWFSQCIYENKTELQEHVLMFNHKNTHWRESTPYTPGNLLEETNELEEINSIQTDLLQSDLLRIDSAMSLAMLFNRGHYFGEEWY</sequence>
<organism evidence="2 3">
    <name type="scientific">Aspergillus wentii DTO 134E9</name>
    <dbReference type="NCBI Taxonomy" id="1073089"/>
    <lineage>
        <taxon>Eukaryota</taxon>
        <taxon>Fungi</taxon>
        <taxon>Dikarya</taxon>
        <taxon>Ascomycota</taxon>
        <taxon>Pezizomycotina</taxon>
        <taxon>Eurotiomycetes</taxon>
        <taxon>Eurotiomycetidae</taxon>
        <taxon>Eurotiales</taxon>
        <taxon>Aspergillaceae</taxon>
        <taxon>Aspergillus</taxon>
        <taxon>Aspergillus subgen. Cremei</taxon>
    </lineage>
</organism>
<evidence type="ECO:0000313" key="2">
    <source>
        <dbReference type="EMBL" id="OJJ32783.1"/>
    </source>
</evidence>
<dbReference type="InterPro" id="IPR036047">
    <property type="entry name" value="F-box-like_dom_sf"/>
</dbReference>
<protein>
    <recommendedName>
        <fullName evidence="4">F-box domain-containing protein</fullName>
    </recommendedName>
</protein>
<feature type="region of interest" description="Disordered" evidence="1">
    <location>
        <begin position="59"/>
        <end position="81"/>
    </location>
</feature>
<feature type="compositionally biased region" description="Low complexity" evidence="1">
    <location>
        <begin position="64"/>
        <end position="81"/>
    </location>
</feature>
<evidence type="ECO:0000313" key="3">
    <source>
        <dbReference type="Proteomes" id="UP000184383"/>
    </source>
</evidence>
<dbReference type="SUPFAM" id="SSF81383">
    <property type="entry name" value="F-box domain"/>
    <property type="match status" value="1"/>
</dbReference>
<keyword evidence="3" id="KW-1185">Reference proteome</keyword>
<name>A0A1L9RD55_ASPWE</name>
<dbReference type="EMBL" id="KV878214">
    <property type="protein sequence ID" value="OJJ32783.1"/>
    <property type="molecule type" value="Genomic_DNA"/>
</dbReference>
<dbReference type="AlphaFoldDB" id="A0A1L9RD55"/>
<dbReference type="Proteomes" id="UP000184383">
    <property type="component" value="Unassembled WGS sequence"/>
</dbReference>
<gene>
    <name evidence="2" type="ORF">ASPWEDRAFT_592704</name>
</gene>
<dbReference type="VEuPathDB" id="FungiDB:ASPWEDRAFT_592704"/>
<dbReference type="GeneID" id="63754289"/>
<evidence type="ECO:0008006" key="4">
    <source>
        <dbReference type="Google" id="ProtNLM"/>
    </source>
</evidence>
<dbReference type="RefSeq" id="XP_040686460.1">
    <property type="nucleotide sequence ID" value="XM_040838441.1"/>
</dbReference>
<proteinExistence type="predicted"/>
<dbReference type="OrthoDB" id="4454461at2759"/>
<dbReference type="STRING" id="1073089.A0A1L9RD55"/>
<accession>A0A1L9RD55</accession>
<evidence type="ECO:0000256" key="1">
    <source>
        <dbReference type="SAM" id="MobiDB-lite"/>
    </source>
</evidence>